<accession>A0A2A9NXP7</accession>
<dbReference type="Proteomes" id="UP000242287">
    <property type="component" value="Unassembled WGS sequence"/>
</dbReference>
<dbReference type="AlphaFoldDB" id="A0A2A9NXP7"/>
<gene>
    <name evidence="2" type="ORF">AMATHDRAFT_39385</name>
</gene>
<organism evidence="2 3">
    <name type="scientific">Amanita thiersii Skay4041</name>
    <dbReference type="NCBI Taxonomy" id="703135"/>
    <lineage>
        <taxon>Eukaryota</taxon>
        <taxon>Fungi</taxon>
        <taxon>Dikarya</taxon>
        <taxon>Basidiomycota</taxon>
        <taxon>Agaricomycotina</taxon>
        <taxon>Agaricomycetes</taxon>
        <taxon>Agaricomycetidae</taxon>
        <taxon>Agaricales</taxon>
        <taxon>Pluteineae</taxon>
        <taxon>Amanitaceae</taxon>
        <taxon>Amanita</taxon>
    </lineage>
</organism>
<name>A0A2A9NXP7_9AGAR</name>
<evidence type="ECO:0000313" key="2">
    <source>
        <dbReference type="EMBL" id="PFH52630.1"/>
    </source>
</evidence>
<evidence type="ECO:0000313" key="3">
    <source>
        <dbReference type="Proteomes" id="UP000242287"/>
    </source>
</evidence>
<proteinExistence type="predicted"/>
<sequence length="496" mass="55264">MASASNSGRLFEPLLDNPLHVMTNLQHLSINSHLHEQSSDDSNILNRRSILKTPSHPSPSLGNNRQHVRWREPLAAVRVFLTEDQALLLDNHQSTPAQQPKPLENVLPKLSVSQPSSLSHDPNTSSPNSNSTQVQNVQYYCPPFGEVMASPGHSGDSIVEQLTWLNLQPLITARGLNMDSQEASPRISLATESYLSGASSSTGEVVAASSMHHEADLIEEPTISVLSHIPLRLVNQPLVIQIRLSQPHPPPQNLDESMEFHTNTFQMASAEEITSSSDSDAKLYPKPSKWGSSSSIHLKPGLKRGSSQLDSENDESTLTSFYPQKKSQKTPPPLPTRREPKEVNKGVRLKSGVTHNVVSSIHDKRAATRQLSRRTDSVPRGVAKQRQVFHNRPSELGKVGSLDKFMVVNWTNRLNNLLYMLNNGKYKQQEHKELLDLMTTIELHKDHPSLTPQILIFARLIKPLMQLAEQDVIKESLGVVASEIVEYWKVKWGGRV</sequence>
<feature type="compositionally biased region" description="Low complexity" evidence="1">
    <location>
        <begin position="122"/>
        <end position="133"/>
    </location>
</feature>
<feature type="compositionally biased region" description="Polar residues" evidence="1">
    <location>
        <begin position="112"/>
        <end position="121"/>
    </location>
</feature>
<protein>
    <submittedName>
        <fullName evidence="2">Uncharacterized protein</fullName>
    </submittedName>
</protein>
<evidence type="ECO:0000256" key="1">
    <source>
        <dbReference type="SAM" id="MobiDB-lite"/>
    </source>
</evidence>
<dbReference type="EMBL" id="KZ301978">
    <property type="protein sequence ID" value="PFH52630.1"/>
    <property type="molecule type" value="Genomic_DNA"/>
</dbReference>
<feature type="region of interest" description="Disordered" evidence="1">
    <location>
        <begin position="271"/>
        <end position="341"/>
    </location>
</feature>
<feature type="compositionally biased region" description="Polar residues" evidence="1">
    <location>
        <begin position="305"/>
        <end position="322"/>
    </location>
</feature>
<feature type="region of interest" description="Disordered" evidence="1">
    <location>
        <begin position="112"/>
        <end position="133"/>
    </location>
</feature>
<reference evidence="2 3" key="1">
    <citation type="submission" date="2014-02" db="EMBL/GenBank/DDBJ databases">
        <title>Transposable element dynamics among asymbiotic and ectomycorrhizal Amanita fungi.</title>
        <authorList>
            <consortium name="DOE Joint Genome Institute"/>
            <person name="Hess J."/>
            <person name="Skrede I."/>
            <person name="Wolfe B."/>
            <person name="LaButti K."/>
            <person name="Ohm R.A."/>
            <person name="Grigoriev I.V."/>
            <person name="Pringle A."/>
        </authorList>
    </citation>
    <scope>NUCLEOTIDE SEQUENCE [LARGE SCALE GENOMIC DNA]</scope>
    <source>
        <strain evidence="2 3">SKay4041</strain>
    </source>
</reference>
<keyword evidence="3" id="KW-1185">Reference proteome</keyword>